<evidence type="ECO:0000313" key="8">
    <source>
        <dbReference type="Proteomes" id="UP000005234"/>
    </source>
</evidence>
<name>H8L2I5_FRAAD</name>
<comment type="similarity">
    <text evidence="6">Belongs to the glycosyl hydrolase 24 family.</text>
</comment>
<dbReference type="HOGENOM" id="CLU_091641_4_1_6"/>
<dbReference type="PANTHER" id="PTHR38107:SF3">
    <property type="entry name" value="LYSOZYME RRRD-RELATED"/>
    <property type="match status" value="1"/>
</dbReference>
<keyword evidence="8" id="KW-1185">Reference proteome</keyword>
<reference evidence="7" key="1">
    <citation type="submission" date="2012-02" db="EMBL/GenBank/DDBJ databases">
        <title>The complete genome of Frateuria aurantia DSM 6220.</title>
        <authorList>
            <consortium name="US DOE Joint Genome Institute (JGI-PGF)"/>
            <person name="Lucas S."/>
            <person name="Copeland A."/>
            <person name="Lapidus A."/>
            <person name="Glavina del Rio T."/>
            <person name="Dalin E."/>
            <person name="Tice H."/>
            <person name="Bruce D."/>
            <person name="Goodwin L."/>
            <person name="Pitluck S."/>
            <person name="Peters L."/>
            <person name="Ovchinnikova G."/>
            <person name="Teshima H."/>
            <person name="Kyrpides N."/>
            <person name="Mavromatis K."/>
            <person name="Ivanova N."/>
            <person name="Brettin T."/>
            <person name="Detter J.C."/>
            <person name="Han C."/>
            <person name="Larimer F."/>
            <person name="Land M."/>
            <person name="Hauser L."/>
            <person name="Markowitz V."/>
            <person name="Cheng J.-F."/>
            <person name="Hugenholtz P."/>
            <person name="Woyke T."/>
            <person name="Wu D."/>
            <person name="Brambilla E."/>
            <person name="Klenk H.-P."/>
            <person name="Eisen J.A."/>
        </authorList>
    </citation>
    <scope>NUCLEOTIDE SEQUENCE</scope>
    <source>
        <strain evidence="7">DSM 6220</strain>
    </source>
</reference>
<evidence type="ECO:0000256" key="5">
    <source>
        <dbReference type="ARBA" id="ARBA00023295"/>
    </source>
</evidence>
<dbReference type="GO" id="GO:0042742">
    <property type="term" value="P:defense response to bacterium"/>
    <property type="evidence" value="ECO:0007669"/>
    <property type="project" value="UniProtKB-KW"/>
</dbReference>
<keyword evidence="5 6" id="KW-0326">Glycosidase</keyword>
<keyword evidence="2 6" id="KW-0929">Antimicrobial</keyword>
<dbReference type="InterPro" id="IPR002196">
    <property type="entry name" value="Glyco_hydro_24"/>
</dbReference>
<dbReference type="Pfam" id="PF00959">
    <property type="entry name" value="Phage_lysozyme"/>
    <property type="match status" value="1"/>
</dbReference>
<dbReference type="STRING" id="767434.Fraau_0988"/>
<keyword evidence="4 6" id="KW-0378">Hydrolase</keyword>
<protein>
    <recommendedName>
        <fullName evidence="6">Lysozyme</fullName>
        <ecNumber evidence="6">3.2.1.17</ecNumber>
    </recommendedName>
</protein>
<dbReference type="EC" id="3.2.1.17" evidence="6"/>
<evidence type="ECO:0000256" key="2">
    <source>
        <dbReference type="ARBA" id="ARBA00022529"/>
    </source>
</evidence>
<dbReference type="GO" id="GO:0016998">
    <property type="term" value="P:cell wall macromolecule catabolic process"/>
    <property type="evidence" value="ECO:0007669"/>
    <property type="project" value="InterPro"/>
</dbReference>
<dbReference type="GO" id="GO:0003796">
    <property type="term" value="F:lysozyme activity"/>
    <property type="evidence" value="ECO:0007669"/>
    <property type="project" value="UniProtKB-EC"/>
</dbReference>
<organism evidence="7 8">
    <name type="scientific">Frateuria aurantia (strain ATCC 33424 / DSM 6220 / KCTC 2777 / LMG 1558 / NBRC 3245 / NCIMB 13370)</name>
    <name type="common">Acetobacter aurantius</name>
    <dbReference type="NCBI Taxonomy" id="767434"/>
    <lineage>
        <taxon>Bacteria</taxon>
        <taxon>Pseudomonadati</taxon>
        <taxon>Pseudomonadota</taxon>
        <taxon>Gammaproteobacteria</taxon>
        <taxon>Lysobacterales</taxon>
        <taxon>Rhodanobacteraceae</taxon>
        <taxon>Frateuria</taxon>
    </lineage>
</organism>
<dbReference type="InterPro" id="IPR023347">
    <property type="entry name" value="Lysozyme_dom_sf"/>
</dbReference>
<dbReference type="HAMAP" id="MF_04110">
    <property type="entry name" value="ENDOLYSIN_T4"/>
    <property type="match status" value="1"/>
</dbReference>
<comment type="catalytic activity">
    <reaction evidence="1 6">
        <text>Hydrolysis of (1-&gt;4)-beta-linkages between N-acetylmuramic acid and N-acetyl-D-glucosamine residues in a peptidoglycan and between N-acetyl-D-glucosamine residues in chitodextrins.</text>
        <dbReference type="EC" id="3.2.1.17"/>
    </reaction>
</comment>
<dbReference type="KEGG" id="fau:Fraau_0988"/>
<dbReference type="InterPro" id="IPR034690">
    <property type="entry name" value="Endolysin_T4_type"/>
</dbReference>
<dbReference type="EMBL" id="CP003350">
    <property type="protein sequence ID" value="AFC85452.1"/>
    <property type="molecule type" value="Genomic_DNA"/>
</dbReference>
<evidence type="ECO:0000256" key="3">
    <source>
        <dbReference type="ARBA" id="ARBA00022638"/>
    </source>
</evidence>
<proteinExistence type="inferred from homology"/>
<dbReference type="RefSeq" id="WP_014402458.1">
    <property type="nucleotide sequence ID" value="NC_017033.1"/>
</dbReference>
<dbReference type="GO" id="GO:0031640">
    <property type="term" value="P:killing of cells of another organism"/>
    <property type="evidence" value="ECO:0007669"/>
    <property type="project" value="UniProtKB-KW"/>
</dbReference>
<evidence type="ECO:0000256" key="4">
    <source>
        <dbReference type="ARBA" id="ARBA00022801"/>
    </source>
</evidence>
<dbReference type="AlphaFoldDB" id="H8L2I5"/>
<sequence>MAISRKPAAVAGLFGLAVAIAGWIIAPSEGNSPVGYADLAGVPTACLGHTGSGVVVGQRYSEAQCQAWFASDVGAAARGVQACIHGPMTSYQWGAFTSTAFNIGVGQFCRSSIAAKANAGDMPGACAAISLYVYAAGQPQPGLIRRRAAERALCEGHT</sequence>
<dbReference type="SUPFAM" id="SSF53955">
    <property type="entry name" value="Lysozyme-like"/>
    <property type="match status" value="1"/>
</dbReference>
<dbReference type="Proteomes" id="UP000005234">
    <property type="component" value="Chromosome"/>
</dbReference>
<dbReference type="CDD" id="cd16900">
    <property type="entry name" value="endolysin_R21-like"/>
    <property type="match status" value="1"/>
</dbReference>
<dbReference type="InterPro" id="IPR051018">
    <property type="entry name" value="Bacteriophage_GH24"/>
</dbReference>
<dbReference type="GO" id="GO:0009253">
    <property type="term" value="P:peptidoglycan catabolic process"/>
    <property type="evidence" value="ECO:0007669"/>
    <property type="project" value="InterPro"/>
</dbReference>
<evidence type="ECO:0000256" key="1">
    <source>
        <dbReference type="ARBA" id="ARBA00000632"/>
    </source>
</evidence>
<dbReference type="InterPro" id="IPR023346">
    <property type="entry name" value="Lysozyme-like_dom_sf"/>
</dbReference>
<dbReference type="OrthoDB" id="8141296at2"/>
<evidence type="ECO:0000256" key="6">
    <source>
        <dbReference type="RuleBase" id="RU003788"/>
    </source>
</evidence>
<evidence type="ECO:0000313" key="7">
    <source>
        <dbReference type="EMBL" id="AFC85452.1"/>
    </source>
</evidence>
<dbReference type="eggNOG" id="COG3772">
    <property type="taxonomic scope" value="Bacteria"/>
</dbReference>
<accession>H8L2I5</accession>
<keyword evidence="3 6" id="KW-0081">Bacteriolytic enzyme</keyword>
<dbReference type="PANTHER" id="PTHR38107">
    <property type="match status" value="1"/>
</dbReference>
<gene>
    <name evidence="7" type="ordered locus">Fraau_0988</name>
</gene>
<dbReference type="Gene3D" id="1.10.530.40">
    <property type="match status" value="1"/>
</dbReference>